<dbReference type="Pfam" id="PF00218">
    <property type="entry name" value="IGPS"/>
    <property type="match status" value="1"/>
</dbReference>
<evidence type="ECO:0000256" key="4">
    <source>
        <dbReference type="ARBA" id="ARBA00022605"/>
    </source>
</evidence>
<sequence>MFGHFEQRAVEARRAVEERERQVPLEAVKELSRTVPGAIDARTAMRVAGRAVTVIAEVRRSTATFADLSGTGDPGVLARFYAAGGAACICVVTGPTASYGSLRDLDDVRAAVDLPVLVNDIIVTPYQVHEARAHGADLVALDARLSPLVLEALVERTHSLGMTAVIKVRTRREALTAMELGSLVVAVDALDLQTLATDRTRFEQVAEVLSPEVIRIACGGVRTPHDVMDCARSGADVVVLGEAVMQATDPQQLVAELVAAGAHPSLLHAVHREAP</sequence>
<dbReference type="InterPro" id="IPR013785">
    <property type="entry name" value="Aldolase_TIM"/>
</dbReference>
<keyword evidence="8" id="KW-0456">Lyase</keyword>
<evidence type="ECO:0000256" key="7">
    <source>
        <dbReference type="ARBA" id="ARBA00023141"/>
    </source>
</evidence>
<keyword evidence="6" id="KW-0822">Tryptophan biosynthesis</keyword>
<evidence type="ECO:0000256" key="8">
    <source>
        <dbReference type="ARBA" id="ARBA00023239"/>
    </source>
</evidence>
<dbReference type="InterPro" id="IPR045186">
    <property type="entry name" value="Indole-3-glycerol_P_synth"/>
</dbReference>
<comment type="catalytic activity">
    <reaction evidence="1">
        <text>1-(2-carboxyphenylamino)-1-deoxy-D-ribulose 5-phosphate + H(+) = (1S,2R)-1-C-(indol-3-yl)glycerol 3-phosphate + CO2 + H2O</text>
        <dbReference type="Rhea" id="RHEA:23476"/>
        <dbReference type="ChEBI" id="CHEBI:15377"/>
        <dbReference type="ChEBI" id="CHEBI:15378"/>
        <dbReference type="ChEBI" id="CHEBI:16526"/>
        <dbReference type="ChEBI" id="CHEBI:58613"/>
        <dbReference type="ChEBI" id="CHEBI:58866"/>
        <dbReference type="EC" id="4.1.1.48"/>
    </reaction>
</comment>
<keyword evidence="5" id="KW-0210">Decarboxylase</keyword>
<evidence type="ECO:0000256" key="6">
    <source>
        <dbReference type="ARBA" id="ARBA00022822"/>
    </source>
</evidence>
<comment type="pathway">
    <text evidence="2">Amino-acid biosynthesis; L-tryptophan biosynthesis; L-tryptophan from chorismate: step 4/5.</text>
</comment>
<keyword evidence="11" id="KW-1185">Reference proteome</keyword>
<gene>
    <name evidence="10" type="ORF">D5R93_07050</name>
</gene>
<dbReference type="PANTHER" id="PTHR22854:SF2">
    <property type="entry name" value="INDOLE-3-GLYCEROL-PHOSPHATE SYNTHASE"/>
    <property type="match status" value="1"/>
</dbReference>
<organism evidence="10 11">
    <name type="scientific">Actinomyces lilanjuaniae</name>
    <dbReference type="NCBI Taxonomy" id="2321394"/>
    <lineage>
        <taxon>Bacteria</taxon>
        <taxon>Bacillati</taxon>
        <taxon>Actinomycetota</taxon>
        <taxon>Actinomycetes</taxon>
        <taxon>Actinomycetales</taxon>
        <taxon>Actinomycetaceae</taxon>
        <taxon>Actinomyces</taxon>
    </lineage>
</organism>
<keyword evidence="7" id="KW-0057">Aromatic amino acid biosynthesis</keyword>
<dbReference type="InterPro" id="IPR013798">
    <property type="entry name" value="Indole-3-glycerol_P_synth_dom"/>
</dbReference>
<dbReference type="Gene3D" id="3.20.20.70">
    <property type="entry name" value="Aldolase class I"/>
    <property type="match status" value="1"/>
</dbReference>
<evidence type="ECO:0000259" key="9">
    <source>
        <dbReference type="Pfam" id="PF00218"/>
    </source>
</evidence>
<name>A0ABN5PNG8_9ACTO</name>
<evidence type="ECO:0000256" key="2">
    <source>
        <dbReference type="ARBA" id="ARBA00004696"/>
    </source>
</evidence>
<evidence type="ECO:0000256" key="5">
    <source>
        <dbReference type="ARBA" id="ARBA00022793"/>
    </source>
</evidence>
<reference evidence="10 11" key="1">
    <citation type="submission" date="2018-09" db="EMBL/GenBank/DDBJ databases">
        <authorList>
            <person name="Li J."/>
        </authorList>
    </citation>
    <scope>NUCLEOTIDE SEQUENCE [LARGE SCALE GENOMIC DNA]</scope>
    <source>
        <strain evidence="10 11">2129</strain>
    </source>
</reference>
<dbReference type="EC" id="4.1.1.48" evidence="3"/>
<evidence type="ECO:0000313" key="11">
    <source>
        <dbReference type="Proteomes" id="UP000273001"/>
    </source>
</evidence>
<dbReference type="InterPro" id="IPR011060">
    <property type="entry name" value="RibuloseP-bd_barrel"/>
</dbReference>
<feature type="domain" description="Indole-3-glycerol phosphate synthase" evidence="9">
    <location>
        <begin position="11"/>
        <end position="257"/>
    </location>
</feature>
<dbReference type="PANTHER" id="PTHR22854">
    <property type="entry name" value="TRYPTOPHAN BIOSYNTHESIS PROTEIN"/>
    <property type="match status" value="1"/>
</dbReference>
<evidence type="ECO:0000313" key="10">
    <source>
        <dbReference type="EMBL" id="AYD89849.1"/>
    </source>
</evidence>
<dbReference type="SUPFAM" id="SSF51366">
    <property type="entry name" value="Ribulose-phoshate binding barrel"/>
    <property type="match status" value="1"/>
</dbReference>
<evidence type="ECO:0000256" key="1">
    <source>
        <dbReference type="ARBA" id="ARBA00001633"/>
    </source>
</evidence>
<proteinExistence type="predicted"/>
<dbReference type="EMBL" id="CP032514">
    <property type="protein sequence ID" value="AYD89849.1"/>
    <property type="molecule type" value="Genomic_DNA"/>
</dbReference>
<dbReference type="Proteomes" id="UP000273001">
    <property type="component" value="Chromosome"/>
</dbReference>
<keyword evidence="4" id="KW-0028">Amino-acid biosynthesis</keyword>
<protein>
    <recommendedName>
        <fullName evidence="3">indole-3-glycerol-phosphate synthase</fullName>
        <ecNumber evidence="3">4.1.1.48</ecNumber>
    </recommendedName>
</protein>
<accession>A0ABN5PNG8</accession>
<evidence type="ECO:0000256" key="3">
    <source>
        <dbReference type="ARBA" id="ARBA00012362"/>
    </source>
</evidence>
<dbReference type="RefSeq" id="WP_119835119.1">
    <property type="nucleotide sequence ID" value="NZ_CP032514.1"/>
</dbReference>
<dbReference type="CDD" id="cd00331">
    <property type="entry name" value="IGPS"/>
    <property type="match status" value="1"/>
</dbReference>